<dbReference type="EnsemblMetazoa" id="Aqu2.1.20211_001">
    <property type="protein sequence ID" value="Aqu2.1.20211_001"/>
    <property type="gene ID" value="Aqu2.1.20211"/>
</dbReference>
<evidence type="ECO:0000313" key="4">
    <source>
        <dbReference type="EnsemblMetazoa" id="Aqu2.1.20211_001"/>
    </source>
</evidence>
<evidence type="ECO:0000313" key="5">
    <source>
        <dbReference type="Proteomes" id="UP000007879"/>
    </source>
</evidence>
<name>A0A1X7TXL6_AMPQE</name>
<feature type="domain" description="BPL/LPL catalytic" evidence="3">
    <location>
        <begin position="376"/>
        <end position="577"/>
    </location>
</feature>
<dbReference type="Pfam" id="PF03099">
    <property type="entry name" value="BPL_LplA_LipB"/>
    <property type="match status" value="1"/>
</dbReference>
<evidence type="ECO:0000256" key="2">
    <source>
        <dbReference type="ARBA" id="ARBA00022598"/>
    </source>
</evidence>
<dbReference type="AlphaFoldDB" id="A0A1X7TXL6"/>
<dbReference type="KEGG" id="aqu:100632425"/>
<sequence>MTRVYHFLNFVFRPSFRPILKKTYLQRGLMAGAKPPNILVLSAPGESGDASFQRMKTDILLILGQDRYTVYPLTQTDVLKQPWQENCLLLVVPPHIPLSSETRQSVLSYISSRACGGKCISFNHQLMPSVTETSSVYTDDSVIEVVPCNTSSKRFHTISIDRSDEEVSLDVSGLTISGTNGAPTVNGSSHSSPQKESDEVIVTDIATAFIGDINRPCIQQLTWSKDNGGGQLIYSSVHLFNPLSYTSGLPGVIKIKETGQERQDFLKAAVFSGLGLKVDTGAKGVDEELSPLYLITKNEEVRSSVLSRLTSHKAEKEKEGDGWFMMNGTESSCLFVTDDFSVGTPVDPLPPTNEKQVTVLLSPSKQQLESLEFDSSLYFKSLKTDCMGQSLLLGPIMTSSQTLFTGNTPLTRLFTNELGVVCSPGQQTRGKGRGGNVWLSPKGCMMFSVPLHFPIDSRLGRTASIVQHIATLSVVTAVRRQSGYEDVPIQVKWPNDIYYNGKVKLGGCLATAYTTEDATTIIIGLGVNVSNHYPTLSINDCISLYNTETHKDLPSLRLESLLGLTLNNLEMYLSLYNQWGLTAIEGLYYQYWMHHNATVELSGYPGVESAIITGINEHGYLRVKTRSNEYLSLGPDGNTFDIMKGLITMK</sequence>
<dbReference type="SUPFAM" id="SSF55681">
    <property type="entry name" value="Class II aaRS and biotin synthetases"/>
    <property type="match status" value="1"/>
</dbReference>
<dbReference type="InterPro" id="IPR045864">
    <property type="entry name" value="aa-tRNA-synth_II/BPL/LPL"/>
</dbReference>
<organism evidence="4">
    <name type="scientific">Amphimedon queenslandica</name>
    <name type="common">Sponge</name>
    <dbReference type="NCBI Taxonomy" id="400682"/>
    <lineage>
        <taxon>Eukaryota</taxon>
        <taxon>Metazoa</taxon>
        <taxon>Porifera</taxon>
        <taxon>Demospongiae</taxon>
        <taxon>Heteroscleromorpha</taxon>
        <taxon>Haplosclerida</taxon>
        <taxon>Niphatidae</taxon>
        <taxon>Amphimedon</taxon>
    </lineage>
</organism>
<protein>
    <recommendedName>
        <fullName evidence="3">BPL/LPL catalytic domain-containing protein</fullName>
    </recommendedName>
</protein>
<gene>
    <name evidence="4" type="primary">100632425</name>
</gene>
<dbReference type="GO" id="GO:0005737">
    <property type="term" value="C:cytoplasm"/>
    <property type="evidence" value="ECO:0007669"/>
    <property type="project" value="TreeGrafter"/>
</dbReference>
<dbReference type="InterPro" id="IPR004408">
    <property type="entry name" value="Biotin_CoA_COase_ligase"/>
</dbReference>
<dbReference type="Gene3D" id="3.30.930.10">
    <property type="entry name" value="Bira Bifunctional Protein, Domain 2"/>
    <property type="match status" value="1"/>
</dbReference>
<keyword evidence="5" id="KW-1185">Reference proteome</keyword>
<dbReference type="PROSITE" id="PS51733">
    <property type="entry name" value="BPL_LPL_CATALYTIC"/>
    <property type="match status" value="1"/>
</dbReference>
<dbReference type="eggNOG" id="KOG1536">
    <property type="taxonomic scope" value="Eukaryota"/>
</dbReference>
<dbReference type="CDD" id="cd16442">
    <property type="entry name" value="BPL"/>
    <property type="match status" value="1"/>
</dbReference>
<reference evidence="5" key="1">
    <citation type="journal article" date="2010" name="Nature">
        <title>The Amphimedon queenslandica genome and the evolution of animal complexity.</title>
        <authorList>
            <person name="Srivastava M."/>
            <person name="Simakov O."/>
            <person name="Chapman J."/>
            <person name="Fahey B."/>
            <person name="Gauthier M.E."/>
            <person name="Mitros T."/>
            <person name="Richards G.S."/>
            <person name="Conaco C."/>
            <person name="Dacre M."/>
            <person name="Hellsten U."/>
            <person name="Larroux C."/>
            <person name="Putnam N.H."/>
            <person name="Stanke M."/>
            <person name="Adamska M."/>
            <person name="Darling A."/>
            <person name="Degnan S.M."/>
            <person name="Oakley T.H."/>
            <person name="Plachetzki D.C."/>
            <person name="Zhai Y."/>
            <person name="Adamski M."/>
            <person name="Calcino A."/>
            <person name="Cummins S.F."/>
            <person name="Goodstein D.M."/>
            <person name="Harris C."/>
            <person name="Jackson D.J."/>
            <person name="Leys S.P."/>
            <person name="Shu S."/>
            <person name="Woodcroft B.J."/>
            <person name="Vervoort M."/>
            <person name="Kosik K.S."/>
            <person name="Manning G."/>
            <person name="Degnan B.M."/>
            <person name="Rokhsar D.S."/>
        </authorList>
    </citation>
    <scope>NUCLEOTIDE SEQUENCE [LARGE SCALE GENOMIC DNA]</scope>
</reference>
<dbReference type="PANTHER" id="PTHR12835:SF5">
    <property type="entry name" value="BIOTIN--PROTEIN LIGASE"/>
    <property type="match status" value="1"/>
</dbReference>
<dbReference type="OMA" id="VEHCPLH"/>
<comment type="similarity">
    <text evidence="1">Belongs to the biotin--protein ligase family.</text>
</comment>
<dbReference type="OrthoDB" id="10250105at2759"/>
<dbReference type="PANTHER" id="PTHR12835">
    <property type="entry name" value="BIOTIN PROTEIN LIGASE"/>
    <property type="match status" value="1"/>
</dbReference>
<reference evidence="4" key="2">
    <citation type="submission" date="2017-05" db="UniProtKB">
        <authorList>
            <consortium name="EnsemblMetazoa"/>
        </authorList>
    </citation>
    <scope>IDENTIFICATION</scope>
</reference>
<dbReference type="STRING" id="400682.A0A1X7TXL6"/>
<dbReference type="GO" id="GO:0004077">
    <property type="term" value="F:biotin--[biotin carboxyl-carrier protein] ligase activity"/>
    <property type="evidence" value="ECO:0007669"/>
    <property type="project" value="InterPro"/>
</dbReference>
<proteinExistence type="inferred from homology"/>
<accession>A0A1X7TXL6</accession>
<dbReference type="EnsemblMetazoa" id="XM_003389475.2">
    <property type="protein sequence ID" value="XP_003389523.2"/>
    <property type="gene ID" value="LOC100632425"/>
</dbReference>
<dbReference type="InParanoid" id="A0A1X7TXL6"/>
<dbReference type="InterPro" id="IPR004143">
    <property type="entry name" value="BPL_LPL_catalytic"/>
</dbReference>
<keyword evidence="2" id="KW-0436">Ligase</keyword>
<evidence type="ECO:0000259" key="3">
    <source>
        <dbReference type="PROSITE" id="PS51733"/>
    </source>
</evidence>
<dbReference type="Proteomes" id="UP000007879">
    <property type="component" value="Unassembled WGS sequence"/>
</dbReference>
<evidence type="ECO:0000256" key="1">
    <source>
        <dbReference type="ARBA" id="ARBA00009934"/>
    </source>
</evidence>
<dbReference type="NCBIfam" id="TIGR00121">
    <property type="entry name" value="birA_ligase"/>
    <property type="match status" value="1"/>
</dbReference>